<dbReference type="RefSeq" id="XP_013317762.1">
    <property type="nucleotide sequence ID" value="XM_013462308.1"/>
</dbReference>
<name>A0A0D2ENV0_9EURO</name>
<dbReference type="Proteomes" id="UP000054342">
    <property type="component" value="Unassembled WGS sequence"/>
</dbReference>
<dbReference type="HOGENOM" id="CLU_010194_44_6_1"/>
<gene>
    <name evidence="4" type="ORF">PV05_05769</name>
</gene>
<keyword evidence="2" id="KW-0521">NADP</keyword>
<comment type="similarity">
    <text evidence="1">Belongs to the short-chain dehydrogenases/reductases (SDR) family.</text>
</comment>
<dbReference type="Pfam" id="PF00106">
    <property type="entry name" value="adh_short"/>
    <property type="match status" value="1"/>
</dbReference>
<dbReference type="EMBL" id="KN847319">
    <property type="protein sequence ID" value="KIW57178.1"/>
    <property type="molecule type" value="Genomic_DNA"/>
</dbReference>
<dbReference type="InterPro" id="IPR002347">
    <property type="entry name" value="SDR_fam"/>
</dbReference>
<dbReference type="PRINTS" id="PR00081">
    <property type="entry name" value="GDHRDH"/>
</dbReference>
<dbReference type="InterPro" id="IPR036291">
    <property type="entry name" value="NAD(P)-bd_dom_sf"/>
</dbReference>
<dbReference type="GO" id="GO:0016491">
    <property type="term" value="F:oxidoreductase activity"/>
    <property type="evidence" value="ECO:0007669"/>
    <property type="project" value="UniProtKB-KW"/>
</dbReference>
<dbReference type="AlphaFoldDB" id="A0A0D2ENV0"/>
<organism evidence="4 5">
    <name type="scientific">Exophiala xenobiotica</name>
    <dbReference type="NCBI Taxonomy" id="348802"/>
    <lineage>
        <taxon>Eukaryota</taxon>
        <taxon>Fungi</taxon>
        <taxon>Dikarya</taxon>
        <taxon>Ascomycota</taxon>
        <taxon>Pezizomycotina</taxon>
        <taxon>Eurotiomycetes</taxon>
        <taxon>Chaetothyriomycetidae</taxon>
        <taxon>Chaetothyriales</taxon>
        <taxon>Herpotrichiellaceae</taxon>
        <taxon>Exophiala</taxon>
    </lineage>
</organism>
<dbReference type="PANTHER" id="PTHR24320:SF282">
    <property type="entry name" value="WW DOMAIN-CONTAINING OXIDOREDUCTASE"/>
    <property type="match status" value="1"/>
</dbReference>
<evidence type="ECO:0000256" key="3">
    <source>
        <dbReference type="ARBA" id="ARBA00023002"/>
    </source>
</evidence>
<proteinExistence type="inferred from homology"/>
<dbReference type="PANTHER" id="PTHR24320">
    <property type="entry name" value="RETINOL DEHYDROGENASE"/>
    <property type="match status" value="1"/>
</dbReference>
<evidence type="ECO:0000313" key="4">
    <source>
        <dbReference type="EMBL" id="KIW57178.1"/>
    </source>
</evidence>
<protein>
    <recommendedName>
        <fullName evidence="6">Oxidoreductase</fullName>
    </recommendedName>
</protein>
<sequence length="390" mass="42565">MSPQPVLQQLNKEQIDDVQKSGNINLTEEKPPSSTLTNTSSIPSFANVRDLFHLATGLLLPYAFHPLLAIEIYLPRVASMWPFNISTSFKPERDIPDLTNKVVLVTGGNAGLGRETVLQLAKHNPRKIFLAARTESKARDAIASIKANTSQDVDIEYLPLDLTSLPSIQKAAEQVTSRTDRLDILILNAGIMAVPPGKTPSGQEIQLGTNHVGHFLLTKLLLPTLEKTAKQHNSDVRILSLSSEAWHMSPNLDTVLSTEKLNAQGPWARYGASKAANIMFAAELARRYPALTSVSLHPGMIKTDLYGPNSEANPILKYGSQVIGPLIFQSIAAGALNSLWLAAGAKKEELKNGGYYTPVGKLQSNTWASNADAGRKLWEWTEQELENAGY</sequence>
<dbReference type="OrthoDB" id="191139at2759"/>
<keyword evidence="3" id="KW-0560">Oxidoreductase</keyword>
<keyword evidence="5" id="KW-1185">Reference proteome</keyword>
<evidence type="ECO:0000313" key="5">
    <source>
        <dbReference type="Proteomes" id="UP000054342"/>
    </source>
</evidence>
<dbReference type="STRING" id="348802.A0A0D2ENV0"/>
<evidence type="ECO:0000256" key="1">
    <source>
        <dbReference type="ARBA" id="ARBA00006484"/>
    </source>
</evidence>
<dbReference type="Gene3D" id="3.40.50.720">
    <property type="entry name" value="NAD(P)-binding Rossmann-like Domain"/>
    <property type="match status" value="1"/>
</dbReference>
<dbReference type="GeneID" id="25327677"/>
<accession>A0A0D2ENV0</accession>
<evidence type="ECO:0000256" key="2">
    <source>
        <dbReference type="ARBA" id="ARBA00022857"/>
    </source>
</evidence>
<evidence type="ECO:0008006" key="6">
    <source>
        <dbReference type="Google" id="ProtNLM"/>
    </source>
</evidence>
<dbReference type="SUPFAM" id="SSF51735">
    <property type="entry name" value="NAD(P)-binding Rossmann-fold domains"/>
    <property type="match status" value="1"/>
</dbReference>
<reference evidence="4 5" key="1">
    <citation type="submission" date="2015-01" db="EMBL/GenBank/DDBJ databases">
        <title>The Genome Sequence of Exophiala xenobiotica CBS118157.</title>
        <authorList>
            <consortium name="The Broad Institute Genomics Platform"/>
            <person name="Cuomo C."/>
            <person name="de Hoog S."/>
            <person name="Gorbushina A."/>
            <person name="Stielow B."/>
            <person name="Teixiera M."/>
            <person name="Abouelleil A."/>
            <person name="Chapman S.B."/>
            <person name="Priest M."/>
            <person name="Young S.K."/>
            <person name="Wortman J."/>
            <person name="Nusbaum C."/>
            <person name="Birren B."/>
        </authorList>
    </citation>
    <scope>NUCLEOTIDE SEQUENCE [LARGE SCALE GENOMIC DNA]</scope>
    <source>
        <strain evidence="4 5">CBS 118157</strain>
    </source>
</reference>